<name>A0A558AGA0_9PSEU</name>
<dbReference type="GO" id="GO:0010181">
    <property type="term" value="F:FMN binding"/>
    <property type="evidence" value="ECO:0007669"/>
    <property type="project" value="InterPro"/>
</dbReference>
<sequence>MPEADHTGEQFHRLVGMLDYSMFIVTAAAGETRAGCLVGFAAQCSISPPRFMVWLSKNNHTFTVAERSGSLGVHLLSRNEFELARLFGSCTGFERDKFAECAWRPGPDGVPLLEDCPGVFVGEILQRHDTGDHVGLLLRPSAARAAREAVPRLTFRDVRDLDPGNEA</sequence>
<dbReference type="Proteomes" id="UP000318578">
    <property type="component" value="Unassembled WGS sequence"/>
</dbReference>
<dbReference type="SUPFAM" id="SSF50475">
    <property type="entry name" value="FMN-binding split barrel"/>
    <property type="match status" value="1"/>
</dbReference>
<gene>
    <name evidence="3" type="ORF">FNH06_10345</name>
</gene>
<accession>A0A558AGA0</accession>
<dbReference type="SMART" id="SM00903">
    <property type="entry name" value="Flavin_Reduct"/>
    <property type="match status" value="1"/>
</dbReference>
<keyword evidence="4" id="KW-1185">Reference proteome</keyword>
<comment type="caution">
    <text evidence="3">The sequence shown here is derived from an EMBL/GenBank/DDBJ whole genome shotgun (WGS) entry which is preliminary data.</text>
</comment>
<dbReference type="EMBL" id="VJZA01000012">
    <property type="protein sequence ID" value="TVT23284.1"/>
    <property type="molecule type" value="Genomic_DNA"/>
</dbReference>
<dbReference type="RefSeq" id="WP_144637038.1">
    <property type="nucleotide sequence ID" value="NZ_BNAX01000005.1"/>
</dbReference>
<evidence type="ECO:0000313" key="3">
    <source>
        <dbReference type="EMBL" id="TVT23284.1"/>
    </source>
</evidence>
<dbReference type="InterPro" id="IPR050268">
    <property type="entry name" value="NADH-dep_flavin_reductase"/>
</dbReference>
<dbReference type="InterPro" id="IPR012349">
    <property type="entry name" value="Split_barrel_FMN-bd"/>
</dbReference>
<organism evidence="3 4">
    <name type="scientific">Amycolatopsis acidiphila</name>
    <dbReference type="NCBI Taxonomy" id="715473"/>
    <lineage>
        <taxon>Bacteria</taxon>
        <taxon>Bacillati</taxon>
        <taxon>Actinomycetota</taxon>
        <taxon>Actinomycetes</taxon>
        <taxon>Pseudonocardiales</taxon>
        <taxon>Pseudonocardiaceae</taxon>
        <taxon>Amycolatopsis</taxon>
    </lineage>
</organism>
<dbReference type="AlphaFoldDB" id="A0A558AGA0"/>
<reference evidence="3 4" key="1">
    <citation type="submission" date="2019-07" db="EMBL/GenBank/DDBJ databases">
        <title>New species of Amycolatopsis and Streptomyces.</title>
        <authorList>
            <person name="Duangmal K."/>
            <person name="Teo W.F.A."/>
            <person name="Lipun K."/>
        </authorList>
    </citation>
    <scope>NUCLEOTIDE SEQUENCE [LARGE SCALE GENOMIC DNA]</scope>
    <source>
        <strain evidence="3 4">JCM 30562</strain>
    </source>
</reference>
<evidence type="ECO:0000259" key="2">
    <source>
        <dbReference type="SMART" id="SM00903"/>
    </source>
</evidence>
<dbReference type="PANTHER" id="PTHR30466:SF15">
    <property type="entry name" value="POSSIBLE OXIDOREDUCTASE"/>
    <property type="match status" value="1"/>
</dbReference>
<dbReference type="GO" id="GO:0042602">
    <property type="term" value="F:riboflavin reductase (NADPH) activity"/>
    <property type="evidence" value="ECO:0007669"/>
    <property type="project" value="TreeGrafter"/>
</dbReference>
<dbReference type="OrthoDB" id="3176898at2"/>
<protein>
    <submittedName>
        <fullName evidence="3">Flavin reductase</fullName>
    </submittedName>
</protein>
<dbReference type="PANTHER" id="PTHR30466">
    <property type="entry name" value="FLAVIN REDUCTASE"/>
    <property type="match status" value="1"/>
</dbReference>
<evidence type="ECO:0000256" key="1">
    <source>
        <dbReference type="ARBA" id="ARBA00023002"/>
    </source>
</evidence>
<evidence type="ECO:0000313" key="4">
    <source>
        <dbReference type="Proteomes" id="UP000318578"/>
    </source>
</evidence>
<proteinExistence type="predicted"/>
<dbReference type="Pfam" id="PF01613">
    <property type="entry name" value="Flavin_Reduct"/>
    <property type="match status" value="1"/>
</dbReference>
<feature type="domain" description="Flavin reductase like" evidence="2">
    <location>
        <begin position="15"/>
        <end position="162"/>
    </location>
</feature>
<dbReference type="InterPro" id="IPR002563">
    <property type="entry name" value="Flavin_Rdtase-like_dom"/>
</dbReference>
<dbReference type="Gene3D" id="2.30.110.10">
    <property type="entry name" value="Electron Transport, Fmn-binding Protein, Chain A"/>
    <property type="match status" value="1"/>
</dbReference>
<keyword evidence="1" id="KW-0560">Oxidoreductase</keyword>